<keyword evidence="6" id="KW-1185">Reference proteome</keyword>
<evidence type="ECO:0000313" key="7">
    <source>
        <dbReference type="RefSeq" id="XP_033774734.1"/>
    </source>
</evidence>
<dbReference type="FunCoup" id="A0A6P8NUU6">
    <property type="interactions" value="309"/>
</dbReference>
<dbReference type="Proteomes" id="UP000515159">
    <property type="component" value="Chromosome 13"/>
</dbReference>
<name>A0A6P8NUU6_GEOSA</name>
<evidence type="ECO:0000256" key="3">
    <source>
        <dbReference type="SAM" id="Phobius"/>
    </source>
</evidence>
<keyword evidence="3" id="KW-0472">Membrane</keyword>
<dbReference type="KEGG" id="gsh:117347651"/>
<dbReference type="PANTHER" id="PTHR47224">
    <property type="entry name" value="TRANSMEMBRANE PROTEIN 25"/>
    <property type="match status" value="1"/>
</dbReference>
<proteinExistence type="predicted"/>
<reference evidence="7" key="1">
    <citation type="submission" date="2025-08" db="UniProtKB">
        <authorList>
            <consortium name="RefSeq"/>
        </authorList>
    </citation>
    <scope>IDENTIFICATION</scope>
</reference>
<accession>A0A6P8NUU6</accession>
<dbReference type="Pfam" id="PF08205">
    <property type="entry name" value="C2-set_2"/>
    <property type="match status" value="1"/>
</dbReference>
<dbReference type="InterPro" id="IPR013162">
    <property type="entry name" value="CD80_C2-set"/>
</dbReference>
<dbReference type="PROSITE" id="PS50835">
    <property type="entry name" value="IG_LIKE"/>
    <property type="match status" value="1"/>
</dbReference>
<dbReference type="InterPro" id="IPR036179">
    <property type="entry name" value="Ig-like_dom_sf"/>
</dbReference>
<dbReference type="InParanoid" id="A0A6P8NUU6"/>
<dbReference type="InterPro" id="IPR013783">
    <property type="entry name" value="Ig-like_fold"/>
</dbReference>
<evidence type="ECO:0000256" key="1">
    <source>
        <dbReference type="ARBA" id="ARBA00023157"/>
    </source>
</evidence>
<dbReference type="CTD" id="84866"/>
<feature type="chain" id="PRO_5028159677" evidence="4">
    <location>
        <begin position="25"/>
        <end position="372"/>
    </location>
</feature>
<organism evidence="6 7">
    <name type="scientific">Geotrypetes seraphini</name>
    <name type="common">Gaboon caecilian</name>
    <name type="synonym">Caecilia seraphini</name>
    <dbReference type="NCBI Taxonomy" id="260995"/>
    <lineage>
        <taxon>Eukaryota</taxon>
        <taxon>Metazoa</taxon>
        <taxon>Chordata</taxon>
        <taxon>Craniata</taxon>
        <taxon>Vertebrata</taxon>
        <taxon>Euteleostomi</taxon>
        <taxon>Amphibia</taxon>
        <taxon>Gymnophiona</taxon>
        <taxon>Geotrypetes</taxon>
    </lineage>
</organism>
<keyword evidence="3" id="KW-1133">Transmembrane helix</keyword>
<feature type="transmembrane region" description="Helical" evidence="3">
    <location>
        <begin position="243"/>
        <end position="269"/>
    </location>
</feature>
<dbReference type="GeneID" id="117347651"/>
<dbReference type="SUPFAM" id="SSF48726">
    <property type="entry name" value="Immunoglobulin"/>
    <property type="match status" value="1"/>
</dbReference>
<keyword evidence="3 7" id="KW-0812">Transmembrane</keyword>
<gene>
    <name evidence="7" type="primary">TMEM25</name>
</gene>
<dbReference type="InterPro" id="IPR042864">
    <property type="entry name" value="TMEM25"/>
</dbReference>
<dbReference type="OrthoDB" id="8655664at2759"/>
<evidence type="ECO:0000256" key="2">
    <source>
        <dbReference type="SAM" id="MobiDB-lite"/>
    </source>
</evidence>
<protein>
    <submittedName>
        <fullName evidence="7">Transmembrane protein 25</fullName>
    </submittedName>
</protein>
<evidence type="ECO:0000259" key="5">
    <source>
        <dbReference type="PROSITE" id="PS50835"/>
    </source>
</evidence>
<feature type="signal peptide" evidence="4">
    <location>
        <begin position="1"/>
        <end position="24"/>
    </location>
</feature>
<dbReference type="Gene3D" id="2.60.40.10">
    <property type="entry name" value="Immunoglobulins"/>
    <property type="match status" value="1"/>
</dbReference>
<dbReference type="PANTHER" id="PTHR47224:SF1">
    <property type="entry name" value="TRANSMEMBRANE PROTEIN 25"/>
    <property type="match status" value="1"/>
</dbReference>
<evidence type="ECO:0000313" key="6">
    <source>
        <dbReference type="Proteomes" id="UP000515159"/>
    </source>
</evidence>
<dbReference type="GO" id="GO:0090394">
    <property type="term" value="P:negative regulation of excitatory postsynaptic potential"/>
    <property type="evidence" value="ECO:0007669"/>
    <property type="project" value="TreeGrafter"/>
</dbReference>
<evidence type="ECO:0000256" key="4">
    <source>
        <dbReference type="SAM" id="SignalP"/>
    </source>
</evidence>
<sequence>MTLPKCWAGISPALLMLLLPPGFGEPESPANGRTSLVSPLQEGKQQEFTMQEGKRQKFRCRADGWKPLPILTWYMNGEKQENDDSVLISTSGQMFKHSNNTLTVTAHRNDRELNCSMVDPVVGRENNASILLKVQFKPEIMEMDATYQENQEPGIFLVLFVLVRANPPASITWVDQDGQLIVNISDFVVLDTRSYPWLADHTVQVQLSSAAKNVSLITSNNIGITNSSILAPGLLHSSVELPVLGIIVGGALGASTILLLNVLILCIIFRKRRKTSGVSDLKITPSDSNNLKFNSMHMPRENMSLPSNMQLNDLSHAAKGRPGEVKIQMNCNEEELSEPESSERQINKGFSYFTRTGYIYKVSSMSSDEIWL</sequence>
<feature type="domain" description="Ig-like" evidence="5">
    <location>
        <begin position="39"/>
        <end position="131"/>
    </location>
</feature>
<dbReference type="RefSeq" id="XP_033774734.1">
    <property type="nucleotide sequence ID" value="XM_033918843.1"/>
</dbReference>
<dbReference type="AlphaFoldDB" id="A0A6P8NUU6"/>
<dbReference type="InterPro" id="IPR007110">
    <property type="entry name" value="Ig-like_dom"/>
</dbReference>
<keyword evidence="1" id="KW-1015">Disulfide bond</keyword>
<keyword evidence="4" id="KW-0732">Signal</keyword>
<feature type="region of interest" description="Disordered" evidence="2">
    <location>
        <begin position="26"/>
        <end position="53"/>
    </location>
</feature>